<dbReference type="PANTHER" id="PTHR12506">
    <property type="entry name" value="PROTEIN PHOSPHATASE RELATED"/>
    <property type="match status" value="1"/>
</dbReference>
<dbReference type="PANTHER" id="PTHR12506:SF50">
    <property type="entry name" value="ZINC FINGER CCCH DOMAIN-CONTAINING PROTEIN 26"/>
    <property type="match status" value="1"/>
</dbReference>
<keyword evidence="4" id="KW-0238">DNA-binding</keyword>
<comment type="caution">
    <text evidence="8">The sequence shown here is derived from an EMBL/GenBank/DDBJ whole genome shotgun (WGS) entry which is preliminary data.</text>
</comment>
<feature type="zinc finger region" description="C3H1-type" evidence="5">
    <location>
        <begin position="105"/>
        <end position="133"/>
    </location>
</feature>
<feature type="zinc finger region" description="C3H1-type" evidence="5">
    <location>
        <begin position="316"/>
        <end position="344"/>
    </location>
</feature>
<feature type="zinc finger region" description="C3H1-type" evidence="5">
    <location>
        <begin position="270"/>
        <end position="298"/>
    </location>
</feature>
<organism evidence="8 9">
    <name type="scientific">Penstemon davidsonii</name>
    <dbReference type="NCBI Taxonomy" id="160366"/>
    <lineage>
        <taxon>Eukaryota</taxon>
        <taxon>Viridiplantae</taxon>
        <taxon>Streptophyta</taxon>
        <taxon>Embryophyta</taxon>
        <taxon>Tracheophyta</taxon>
        <taxon>Spermatophyta</taxon>
        <taxon>Magnoliopsida</taxon>
        <taxon>eudicotyledons</taxon>
        <taxon>Gunneridae</taxon>
        <taxon>Pentapetalae</taxon>
        <taxon>asterids</taxon>
        <taxon>lamiids</taxon>
        <taxon>Lamiales</taxon>
        <taxon>Plantaginaceae</taxon>
        <taxon>Cheloneae</taxon>
        <taxon>Penstemon</taxon>
    </lineage>
</organism>
<feature type="domain" description="C3H1-type" evidence="7">
    <location>
        <begin position="150"/>
        <end position="178"/>
    </location>
</feature>
<evidence type="ECO:0000256" key="1">
    <source>
        <dbReference type="ARBA" id="ARBA00022723"/>
    </source>
</evidence>
<accession>A0ABR0D5Q6</accession>
<feature type="region of interest" description="Disordered" evidence="6">
    <location>
        <begin position="386"/>
        <end position="431"/>
    </location>
</feature>
<dbReference type="Pfam" id="PF00642">
    <property type="entry name" value="zf-CCCH"/>
    <property type="match status" value="5"/>
</dbReference>
<keyword evidence="2 5" id="KW-0863">Zinc-finger</keyword>
<dbReference type="Proteomes" id="UP001291926">
    <property type="component" value="Unassembled WGS sequence"/>
</dbReference>
<evidence type="ECO:0000313" key="8">
    <source>
        <dbReference type="EMBL" id="KAK4484345.1"/>
    </source>
</evidence>
<feature type="domain" description="C3H1-type" evidence="7">
    <location>
        <begin position="316"/>
        <end position="344"/>
    </location>
</feature>
<dbReference type="PROSITE" id="PS50103">
    <property type="entry name" value="ZF_C3H1"/>
    <property type="match status" value="5"/>
</dbReference>
<feature type="zinc finger region" description="C3H1-type" evidence="5">
    <location>
        <begin position="49"/>
        <end position="77"/>
    </location>
</feature>
<gene>
    <name evidence="8" type="ORF">RD792_006922</name>
</gene>
<dbReference type="InterPro" id="IPR036855">
    <property type="entry name" value="Znf_CCCH_sf"/>
</dbReference>
<dbReference type="Gene3D" id="4.10.1000.10">
    <property type="entry name" value="Zinc finger, CCCH-type"/>
    <property type="match status" value="2"/>
</dbReference>
<evidence type="ECO:0000259" key="7">
    <source>
        <dbReference type="PROSITE" id="PS50103"/>
    </source>
</evidence>
<dbReference type="InterPro" id="IPR000571">
    <property type="entry name" value="Znf_CCCH"/>
</dbReference>
<feature type="domain" description="C3H1-type" evidence="7">
    <location>
        <begin position="105"/>
        <end position="133"/>
    </location>
</feature>
<evidence type="ECO:0000256" key="3">
    <source>
        <dbReference type="ARBA" id="ARBA00022833"/>
    </source>
</evidence>
<evidence type="ECO:0000256" key="2">
    <source>
        <dbReference type="ARBA" id="ARBA00022771"/>
    </source>
</evidence>
<dbReference type="SUPFAM" id="SSF90229">
    <property type="entry name" value="CCCH zinc finger"/>
    <property type="match status" value="5"/>
</dbReference>
<feature type="zinc finger region" description="C3H1-type" evidence="5">
    <location>
        <begin position="150"/>
        <end position="178"/>
    </location>
</feature>
<evidence type="ECO:0000256" key="6">
    <source>
        <dbReference type="SAM" id="MobiDB-lite"/>
    </source>
</evidence>
<feature type="domain" description="C3H1-type" evidence="7">
    <location>
        <begin position="49"/>
        <end position="77"/>
    </location>
</feature>
<sequence>MVDFPILPIPLPIKLKFVAVEVMSRLKMESSDDNGRVGDEPGPVLYPERPGEPDCIYYLRTGSCGYGSNCRFNHPCNGGGQGQVQISPFLLCVYGVKNTSELPERAGKPDCGFFIKTGTCKYGSTCKYHHPKDKQADSLVLLNILGLPMRQDAKPCIYYMRTGACKYGHSCKFHHPQPQTTANVSPVPVYGSASSGAPSVGDLSAAASLSKETYFSSPVLQLQQSYMPLVLSPSQGWNTYMGSVSPLSVTSVLTPPASNGHLSVFYLPERPEQPECRYFMNNGSCKYGPDCKYHHPREKISQLASSSLGPLGLPLRPGQPICSYYTFYGLCKYGPTCKFDHPLDGYSYAYSISVPPLVTSYSPSTPYQRTPSIVISSETSPSKSLKLNDWINKGDTASNKNRHPNGKDLDCSNSLPRSSKASSEVLQNESD</sequence>
<feature type="domain" description="C3H1-type" evidence="7">
    <location>
        <begin position="270"/>
        <end position="298"/>
    </location>
</feature>
<name>A0ABR0D5Q6_9LAMI</name>
<dbReference type="SMART" id="SM00356">
    <property type="entry name" value="ZnF_C3H1"/>
    <property type="match status" value="5"/>
</dbReference>
<evidence type="ECO:0000256" key="5">
    <source>
        <dbReference type="PROSITE-ProRule" id="PRU00723"/>
    </source>
</evidence>
<dbReference type="Gene3D" id="2.30.30.1190">
    <property type="match status" value="1"/>
</dbReference>
<keyword evidence="3 5" id="KW-0862">Zinc</keyword>
<proteinExistence type="predicted"/>
<keyword evidence="1 5" id="KW-0479">Metal-binding</keyword>
<evidence type="ECO:0000313" key="9">
    <source>
        <dbReference type="Proteomes" id="UP001291926"/>
    </source>
</evidence>
<dbReference type="EMBL" id="JAYDYQ010002533">
    <property type="protein sequence ID" value="KAK4484345.1"/>
    <property type="molecule type" value="Genomic_DNA"/>
</dbReference>
<feature type="compositionally biased region" description="Polar residues" evidence="6">
    <location>
        <begin position="411"/>
        <end position="431"/>
    </location>
</feature>
<dbReference type="InterPro" id="IPR050974">
    <property type="entry name" value="Plant_ZF_CCCH"/>
</dbReference>
<keyword evidence="9" id="KW-1185">Reference proteome</keyword>
<protein>
    <recommendedName>
        <fullName evidence="7">C3H1-type domain-containing protein</fullName>
    </recommendedName>
</protein>
<evidence type="ECO:0000256" key="4">
    <source>
        <dbReference type="ARBA" id="ARBA00023125"/>
    </source>
</evidence>
<reference evidence="8 9" key="1">
    <citation type="journal article" date="2023" name="bioRxiv">
        <title>Genome report: Whole genome sequence and annotation of Penstemon davidsonii.</title>
        <authorList>
            <person name="Ostevik K.L."/>
            <person name="Alabady M."/>
            <person name="Zhang M."/>
            <person name="Rausher M.D."/>
        </authorList>
    </citation>
    <scope>NUCLEOTIDE SEQUENCE [LARGE SCALE GENOMIC DNA]</scope>
    <source>
        <strain evidence="8">DNT005</strain>
        <tissue evidence="8">Whole leaf</tissue>
    </source>
</reference>